<keyword evidence="4" id="KW-1185">Reference proteome</keyword>
<comment type="caution">
    <text evidence="3">The sequence shown here is derived from an EMBL/GenBank/DDBJ whole genome shotgun (WGS) entry which is preliminary data.</text>
</comment>
<dbReference type="RefSeq" id="WP_155170684.1">
    <property type="nucleotide sequence ID" value="NZ_BAAAFL010000008.1"/>
</dbReference>
<feature type="domain" description="Signal transduction histidine kinase internal region" evidence="2">
    <location>
        <begin position="152"/>
        <end position="229"/>
    </location>
</feature>
<evidence type="ECO:0000259" key="2">
    <source>
        <dbReference type="Pfam" id="PF06580"/>
    </source>
</evidence>
<accession>A0ABW9RKU6</accession>
<dbReference type="Pfam" id="PF06580">
    <property type="entry name" value="His_kinase"/>
    <property type="match status" value="1"/>
</dbReference>
<protein>
    <submittedName>
        <fullName evidence="3">Histidine kinase</fullName>
    </submittedName>
</protein>
<dbReference type="InterPro" id="IPR050640">
    <property type="entry name" value="Bact_2-comp_sensor_kinase"/>
</dbReference>
<organism evidence="3 4">
    <name type="scientific">Fulvivirga kasyanovii</name>
    <dbReference type="NCBI Taxonomy" id="396812"/>
    <lineage>
        <taxon>Bacteria</taxon>
        <taxon>Pseudomonadati</taxon>
        <taxon>Bacteroidota</taxon>
        <taxon>Cytophagia</taxon>
        <taxon>Cytophagales</taxon>
        <taxon>Fulvivirgaceae</taxon>
        <taxon>Fulvivirga</taxon>
    </lineage>
</organism>
<keyword evidence="1" id="KW-1133">Transmembrane helix</keyword>
<dbReference type="PANTHER" id="PTHR34220">
    <property type="entry name" value="SENSOR HISTIDINE KINASE YPDA"/>
    <property type="match status" value="1"/>
</dbReference>
<evidence type="ECO:0000256" key="1">
    <source>
        <dbReference type="SAM" id="Phobius"/>
    </source>
</evidence>
<keyword evidence="3" id="KW-0808">Transferase</keyword>
<dbReference type="GO" id="GO:0016301">
    <property type="term" value="F:kinase activity"/>
    <property type="evidence" value="ECO:0007669"/>
    <property type="project" value="UniProtKB-KW"/>
</dbReference>
<dbReference type="InterPro" id="IPR010559">
    <property type="entry name" value="Sig_transdc_His_kin_internal"/>
</dbReference>
<name>A0ABW9RKU6_9BACT</name>
<keyword evidence="3" id="KW-0418">Kinase</keyword>
<dbReference type="PANTHER" id="PTHR34220:SF7">
    <property type="entry name" value="SENSOR HISTIDINE KINASE YPDA"/>
    <property type="match status" value="1"/>
</dbReference>
<reference evidence="3 4" key="1">
    <citation type="submission" date="2019-02" db="EMBL/GenBank/DDBJ databases">
        <authorList>
            <person name="Goldberg S.R."/>
            <person name="Haltli B.A."/>
            <person name="Correa H."/>
            <person name="Russell K.G."/>
        </authorList>
    </citation>
    <scope>NUCLEOTIDE SEQUENCE [LARGE SCALE GENOMIC DNA]</scope>
    <source>
        <strain evidence="3 4">JCM 16186</strain>
    </source>
</reference>
<evidence type="ECO:0000313" key="4">
    <source>
        <dbReference type="Proteomes" id="UP000798808"/>
    </source>
</evidence>
<dbReference type="Proteomes" id="UP000798808">
    <property type="component" value="Unassembled WGS sequence"/>
</dbReference>
<evidence type="ECO:0000313" key="3">
    <source>
        <dbReference type="EMBL" id="MTI24643.1"/>
    </source>
</evidence>
<feature type="transmembrane region" description="Helical" evidence="1">
    <location>
        <begin position="113"/>
        <end position="134"/>
    </location>
</feature>
<dbReference type="EMBL" id="SMLW01000438">
    <property type="protein sequence ID" value="MTI24643.1"/>
    <property type="molecule type" value="Genomic_DNA"/>
</dbReference>
<feature type="transmembrane region" description="Helical" evidence="1">
    <location>
        <begin position="30"/>
        <end position="50"/>
    </location>
</feature>
<keyword evidence="1" id="KW-0812">Transmembrane</keyword>
<sequence>MNRKNILIGGISMVLLTVLIYYLWQSDVAPAVYFTGGWIAAVLILLWSGNRFITIQFDKYFPWLSYGNKRFFTHLFLGILYSLIIINLAYLTFKAIFTSEPPTNEQLIVMNVYGIIMFIPVFSIYFSLHFLQYWKKSELNAEKFKKENIRTQLEALKNHLDPHFLFNNLNILSSLIDKDKNLSKAFLDNFAEVYRTILRSKDEDLIPLDEELNFIKSYMALLKTRFEDMIIFTEDIDHKFSMKMVPPMTLQMLVENAIKHNVISERKPLHILFKNIEGEYFSVSNTLNKRPEELMDSSRSGLDNIRRRYAYFTQLDVKVIKTDTHFEVRVPLLEVETV</sequence>
<feature type="transmembrane region" description="Helical" evidence="1">
    <location>
        <begin position="7"/>
        <end position="24"/>
    </location>
</feature>
<gene>
    <name evidence="3" type="ORF">E1163_06775</name>
</gene>
<proteinExistence type="predicted"/>
<feature type="transmembrane region" description="Helical" evidence="1">
    <location>
        <begin position="71"/>
        <end position="93"/>
    </location>
</feature>
<keyword evidence="1" id="KW-0472">Membrane</keyword>